<evidence type="ECO:0000313" key="2">
    <source>
        <dbReference type="EMBL" id="KAL2620357.1"/>
    </source>
</evidence>
<sequence length="101" mass="10439">MKVGSLTHALRAAGGVIGESLGPAHLPNGRPNESQIETTGITSPKDCGLNNGESVRRLHRIVSSVGLDHAIPNTSGRLYDVGLMGVCGNQFASGLSTVSHH</sequence>
<dbReference type="Proteomes" id="UP001605036">
    <property type="component" value="Unassembled WGS sequence"/>
</dbReference>
<name>A0ABD1Y3Y8_9MARC</name>
<feature type="region of interest" description="Disordered" evidence="1">
    <location>
        <begin position="18"/>
        <end position="48"/>
    </location>
</feature>
<dbReference type="EMBL" id="JBHFFA010000006">
    <property type="protein sequence ID" value="KAL2620357.1"/>
    <property type="molecule type" value="Genomic_DNA"/>
</dbReference>
<keyword evidence="3" id="KW-1185">Reference proteome</keyword>
<comment type="caution">
    <text evidence="2">The sequence shown here is derived from an EMBL/GenBank/DDBJ whole genome shotgun (WGS) entry which is preliminary data.</text>
</comment>
<feature type="compositionally biased region" description="Polar residues" evidence="1">
    <location>
        <begin position="31"/>
        <end position="42"/>
    </location>
</feature>
<evidence type="ECO:0000313" key="3">
    <source>
        <dbReference type="Proteomes" id="UP001605036"/>
    </source>
</evidence>
<protein>
    <submittedName>
        <fullName evidence="2">Uncharacterized protein</fullName>
    </submittedName>
</protein>
<proteinExistence type="predicted"/>
<dbReference type="AlphaFoldDB" id="A0ABD1Y3Y8"/>
<evidence type="ECO:0000256" key="1">
    <source>
        <dbReference type="SAM" id="MobiDB-lite"/>
    </source>
</evidence>
<gene>
    <name evidence="2" type="ORF">R1flu_000562</name>
</gene>
<accession>A0ABD1Y3Y8</accession>
<organism evidence="2 3">
    <name type="scientific">Riccia fluitans</name>
    <dbReference type="NCBI Taxonomy" id="41844"/>
    <lineage>
        <taxon>Eukaryota</taxon>
        <taxon>Viridiplantae</taxon>
        <taxon>Streptophyta</taxon>
        <taxon>Embryophyta</taxon>
        <taxon>Marchantiophyta</taxon>
        <taxon>Marchantiopsida</taxon>
        <taxon>Marchantiidae</taxon>
        <taxon>Marchantiales</taxon>
        <taxon>Ricciaceae</taxon>
        <taxon>Riccia</taxon>
    </lineage>
</organism>
<reference evidence="2 3" key="1">
    <citation type="submission" date="2024-09" db="EMBL/GenBank/DDBJ databases">
        <title>Chromosome-scale assembly of Riccia fluitans.</title>
        <authorList>
            <person name="Paukszto L."/>
            <person name="Sawicki J."/>
            <person name="Karawczyk K."/>
            <person name="Piernik-Szablinska J."/>
            <person name="Szczecinska M."/>
            <person name="Mazdziarz M."/>
        </authorList>
    </citation>
    <scope>NUCLEOTIDE SEQUENCE [LARGE SCALE GENOMIC DNA]</scope>
    <source>
        <strain evidence="2">Rf_01</strain>
        <tissue evidence="2">Aerial parts of the thallus</tissue>
    </source>
</reference>